<sequence>MSRRSNKLSTKLKEAILTSEESNPRVVSEGTPAEALPFAEFSEQDINLQRWDNIEDKLTSTEQQLFEDPHEVHLPSGFTAHQWKRCSEIYPNANCVICTPMSTYPDLVTPNQHLTAVSGFFRNFVSSIEFLLYAGCNRPSPQEYEHNGFSTKGQNLWKPWYHIYSNCKITKGEHFPMYNPAGKYVVRLFWMGTWRKIYVDDLVPVDPFNIILLPTLAVPRLTVEHSLEDLSAVGKPSAKVKIKENIPAGCLWDVFMAYVKRFEWDNGAAGQTKKLENPKPKSKVEVDTPFTGSKAANPLGMKALPNRERFVALSCVNNLTQDDENSTNTFVFLSEVRDIPLIKPSPSPELEFWKKFRYEKWAVEQGLISPDMKKLDIKSLRIVNPFAAKRSTAIDNFSIYDDEKSLSESIESETLDICEEILLKKTFVKEASSSELSVQQEERANFSSKNHSINVVLEEYDWESNSVGIFIKSINTLGSESVIMELKPGRYSFRIWLTSHCPYVLQIFADKPLTIGSLEDYLIACSKESLRLTNLCQELSSSYGKLVQSFGTPDHSQCLKNLYGCYRPQQPLTKKELAITHKIFFEEFCKIATNSQDVVKAVELLFLQLKTFDYINPYVDEPHLDPQKFELSAQIEYAEKMQSAAVIIQAFFKQIYVRAMLRKFDKSHKDNSAIFGYLKKNYEDIFSGDKHVTCLNLFRKIFDRSELISFRNKFDIFQDTKSVLDLQIFNGVLVTHELTWISICRYDFSINFDEPILLKITLFSNLKTQFVRVFNNDNKNEVNQLFDNVLVEKYSPNNNGYTVVAYGFPPDGMNVDKINWQLVFATKKIYREDVLITNTTLTTLSLRDQYIPNFNNIICRYNVKVGTDAYLTANLTTSRSDVKICLRILDKNEKKIRELCGIKNVVFPLVELKFSEPQPNEGVRELVDNSKISSGDADTGKASKRLKKNRSSDSVDDINATKHDSELKLSARKSHMKAASKASLLGRSSKNSSKASHNTIREFAHTLYILEARVVDDSWPLTADEWNRVQNARVKNYVNYVAGRSQKKLKKSLSLTIEEPYWKLDLVYPASSVIEFKQDVTEKEQRKAMKMEWFEDPERYTRGTDLRDAYLQDHLEHKSAPSIDKCLRSNNKEDFALQVIRDEPLDDYMTKPLKEVDLDFCKTKNEDDYVIDEANRERQFKEYQLEKQATQDDIEGMLQGQMENFEVLSKWFKEIRNDSERALEMNRNVLIEKCTDVSRKVLKGSKKGREEKKK</sequence>
<name>A0A9N9QQE5_9CUCU</name>
<dbReference type="PANTHER" id="PTHR46298:SF1">
    <property type="entry name" value="ANDROGLOBIN"/>
    <property type="match status" value="1"/>
</dbReference>
<dbReference type="AlphaFoldDB" id="A0A9N9QQE5"/>
<proteinExistence type="predicted"/>
<dbReference type="PROSITE" id="PS52042">
    <property type="entry name" value="GLOBIN_CP_ADGB"/>
    <property type="match status" value="1"/>
</dbReference>
<reference evidence="3" key="1">
    <citation type="submission" date="2022-01" db="EMBL/GenBank/DDBJ databases">
        <authorList>
            <person name="King R."/>
        </authorList>
    </citation>
    <scope>NUCLEOTIDE SEQUENCE</scope>
</reference>
<gene>
    <name evidence="3" type="ORF">CEUTPL_LOCUS10317</name>
</gene>
<feature type="domain" description="Globin" evidence="2">
    <location>
        <begin position="506"/>
        <end position="704"/>
    </location>
</feature>
<accession>A0A9N9QQE5</accession>
<dbReference type="PANTHER" id="PTHR46298">
    <property type="entry name" value="ANDROGLOBIN"/>
    <property type="match status" value="1"/>
</dbReference>
<keyword evidence="4" id="KW-1185">Reference proteome</keyword>
<feature type="region of interest" description="Disordered" evidence="1">
    <location>
        <begin position="923"/>
        <end position="959"/>
    </location>
</feature>
<dbReference type="InterPro" id="IPR054094">
    <property type="entry name" value="Androglobin_IV"/>
</dbReference>
<dbReference type="InterPro" id="IPR054093">
    <property type="entry name" value="Androglobin_II"/>
</dbReference>
<dbReference type="InterPro" id="IPR053033">
    <property type="entry name" value="Androglobin-like"/>
</dbReference>
<dbReference type="Pfam" id="PF22069">
    <property type="entry name" value="Androglobin_IV"/>
    <property type="match status" value="1"/>
</dbReference>
<evidence type="ECO:0000313" key="3">
    <source>
        <dbReference type="EMBL" id="CAG9769843.1"/>
    </source>
</evidence>
<organism evidence="3 4">
    <name type="scientific">Ceutorhynchus assimilis</name>
    <name type="common">cabbage seed weevil</name>
    <dbReference type="NCBI Taxonomy" id="467358"/>
    <lineage>
        <taxon>Eukaryota</taxon>
        <taxon>Metazoa</taxon>
        <taxon>Ecdysozoa</taxon>
        <taxon>Arthropoda</taxon>
        <taxon>Hexapoda</taxon>
        <taxon>Insecta</taxon>
        <taxon>Pterygota</taxon>
        <taxon>Neoptera</taxon>
        <taxon>Endopterygota</taxon>
        <taxon>Coleoptera</taxon>
        <taxon>Polyphaga</taxon>
        <taxon>Cucujiformia</taxon>
        <taxon>Curculionidae</taxon>
        <taxon>Ceutorhynchinae</taxon>
        <taxon>Ceutorhynchus</taxon>
    </lineage>
</organism>
<dbReference type="Pfam" id="PF22068">
    <property type="entry name" value="Androglobin_II"/>
    <property type="match status" value="1"/>
</dbReference>
<dbReference type="CDD" id="cd22307">
    <property type="entry name" value="Adgb_C_mid-like"/>
    <property type="match status" value="1"/>
</dbReference>
<evidence type="ECO:0000259" key="2">
    <source>
        <dbReference type="PROSITE" id="PS52042"/>
    </source>
</evidence>
<evidence type="ECO:0000313" key="4">
    <source>
        <dbReference type="Proteomes" id="UP001152799"/>
    </source>
</evidence>
<dbReference type="InterPro" id="IPR038765">
    <property type="entry name" value="Papain-like_cys_pep_sf"/>
</dbReference>
<evidence type="ECO:0000256" key="1">
    <source>
        <dbReference type="SAM" id="MobiDB-lite"/>
    </source>
</evidence>
<dbReference type="SUPFAM" id="SSF54001">
    <property type="entry name" value="Cysteine proteinases"/>
    <property type="match status" value="1"/>
</dbReference>
<protein>
    <recommendedName>
        <fullName evidence="2">Globin domain-containing protein</fullName>
    </recommendedName>
</protein>
<dbReference type="InterPro" id="IPR057249">
    <property type="entry name" value="Globin_CP_ADGB"/>
</dbReference>
<dbReference type="OrthoDB" id="9374162at2759"/>
<dbReference type="Proteomes" id="UP001152799">
    <property type="component" value="Chromosome 6"/>
</dbReference>
<dbReference type="PROSITE" id="PS50096">
    <property type="entry name" value="IQ"/>
    <property type="match status" value="1"/>
</dbReference>
<dbReference type="EMBL" id="OU892282">
    <property type="protein sequence ID" value="CAG9769843.1"/>
    <property type="molecule type" value="Genomic_DNA"/>
</dbReference>